<accession>A0A1C9HNF4</accession>
<dbReference type="AlphaFoldDB" id="A0A1C9HNF4"/>
<name>A0A1C9HNF4_RHILT</name>
<dbReference type="EMBL" id="KX485839">
    <property type="protein sequence ID" value="AOO88203.1"/>
    <property type="molecule type" value="Genomic_DNA"/>
</dbReference>
<organism evidence="1">
    <name type="scientific">Rhizobium leguminosarum bv. trifolii</name>
    <dbReference type="NCBI Taxonomy" id="386"/>
    <lineage>
        <taxon>Bacteria</taxon>
        <taxon>Pseudomonadati</taxon>
        <taxon>Pseudomonadota</taxon>
        <taxon>Alphaproteobacteria</taxon>
        <taxon>Hyphomicrobiales</taxon>
        <taxon>Rhizobiaceae</taxon>
        <taxon>Rhizobium/Agrobacterium group</taxon>
        <taxon>Rhizobium</taxon>
    </lineage>
</organism>
<protein>
    <submittedName>
        <fullName evidence="1">Uncharacterized protein</fullName>
    </submittedName>
</protein>
<reference evidence="1" key="1">
    <citation type="journal article" date="2015" name="BMC Genomics">
        <title>Transcriptome profiling of a Rhizobium leguminosarum bv. trifolii rosR mutant reveals the role of the transcriptional regulator RosR in motility, synthesis of cell-surface components, and other cellular processes.</title>
        <authorList>
            <person name="Rachwal K."/>
            <person name="Matczynska E."/>
            <person name="Janczarek M."/>
        </authorList>
    </citation>
    <scope>NUCLEOTIDE SEQUENCE</scope>
    <source>
        <strain evidence="1">Rt24.2</strain>
    </source>
</reference>
<sequence length="62" mass="6573">MDRSHGTGALLRGPPRFRRALCRKSTLFLAQYPDIDVEISADEGLTGIAAAAAGVIRLSSVC</sequence>
<reference evidence="1" key="2">
    <citation type="journal article" date="2016" name="Front. Microbiol.">
        <title>The Regulatory Protein RosR Affects Rhizobium leguminosarum bv. trifolii Protein Profiles, Cell Surface Properties, and Symbiosis with Clover.</title>
        <authorList>
            <person name="Rachwal K."/>
            <person name="Boguszewska A."/>
            <person name="Kopcinska J."/>
            <person name="Karas M."/>
            <person name="Tchorzewski M."/>
            <person name="Janczarek M."/>
        </authorList>
    </citation>
    <scope>NUCLEOTIDE SEQUENCE</scope>
    <source>
        <strain evidence="1">Rt24.2</strain>
    </source>
</reference>
<evidence type="ECO:0000313" key="1">
    <source>
        <dbReference type="EMBL" id="AOO88203.1"/>
    </source>
</evidence>
<proteinExistence type="predicted"/>